<reference evidence="2 3" key="1">
    <citation type="journal article" date="2017" name="Sci. Rep.">
        <title>Characterization and diversity of phages infecting Aeromonas salmonicida subsp. salmonicida.</title>
        <authorList>
            <person name="Vincent A.T."/>
            <person name="Paquet V.E."/>
            <person name="Bernatchez A."/>
            <person name="Tremblay D.M."/>
            <person name="Moineau S."/>
            <person name="Charette S.J."/>
        </authorList>
    </citation>
    <scope>NUCLEOTIDE SEQUENCE [LARGE SCALE GENOMIC DNA]</scope>
</reference>
<keyword evidence="1" id="KW-1133">Transmembrane helix</keyword>
<organism evidence="2 3">
    <name type="scientific">Aeromonas phage 44RR2.8t.2</name>
    <dbReference type="NCBI Taxonomy" id="1932900"/>
    <lineage>
        <taxon>Viruses</taxon>
        <taxon>Duplodnaviria</taxon>
        <taxon>Heunggongvirae</taxon>
        <taxon>Uroviricota</taxon>
        <taxon>Caudoviricetes</taxon>
        <taxon>Pantevenvirales</taxon>
        <taxon>Straboviridae</taxon>
        <taxon>Biquartavirus</taxon>
        <taxon>Biquartavirus 44RR2</taxon>
    </lineage>
</organism>
<keyword evidence="1" id="KW-0812">Transmembrane</keyword>
<dbReference type="EMBL" id="KY290948">
    <property type="protein sequence ID" value="APU00545.1"/>
    <property type="molecule type" value="Genomic_DNA"/>
</dbReference>
<accession>A0A219Y9A5</accession>
<dbReference type="Proteomes" id="UP000222894">
    <property type="component" value="Genome"/>
</dbReference>
<feature type="transmembrane region" description="Helical" evidence="1">
    <location>
        <begin position="7"/>
        <end position="23"/>
    </location>
</feature>
<sequence length="48" mass="5108">MSTKNIVINAGYIASFGLFYAMYKGDAYFVLGCAAAVIGSTIIARLIK</sequence>
<evidence type="ECO:0000313" key="3">
    <source>
        <dbReference type="Proteomes" id="UP000222894"/>
    </source>
</evidence>
<proteinExistence type="predicted"/>
<feature type="transmembrane region" description="Helical" evidence="1">
    <location>
        <begin position="29"/>
        <end position="47"/>
    </location>
</feature>
<keyword evidence="1" id="KW-0472">Membrane</keyword>
<evidence type="ECO:0000313" key="2">
    <source>
        <dbReference type="EMBL" id="APU00545.1"/>
    </source>
</evidence>
<protein>
    <submittedName>
        <fullName evidence="2">Uncharacterized protein</fullName>
    </submittedName>
</protein>
<name>A0A219Y9A5_9CAUD</name>
<evidence type="ECO:0000256" key="1">
    <source>
        <dbReference type="SAM" id="Phobius"/>
    </source>
</evidence>